<dbReference type="InterPro" id="IPR016040">
    <property type="entry name" value="NAD(P)-bd_dom"/>
</dbReference>
<comment type="caution">
    <text evidence="2">The sequence shown here is derived from an EMBL/GenBank/DDBJ whole genome shotgun (WGS) entry which is preliminary data.</text>
</comment>
<accession>A0A139HLK3</accession>
<dbReference type="InterPro" id="IPR036291">
    <property type="entry name" value="NAD(P)-bd_dom_sf"/>
</dbReference>
<dbReference type="EMBL" id="LFZN01000031">
    <property type="protein sequence ID" value="KXT03391.1"/>
    <property type="molecule type" value="Genomic_DNA"/>
</dbReference>
<evidence type="ECO:0000313" key="3">
    <source>
        <dbReference type="Proteomes" id="UP000070133"/>
    </source>
</evidence>
<dbReference type="STRING" id="321146.A0A139HLK3"/>
<keyword evidence="3" id="KW-1185">Reference proteome</keyword>
<organism evidence="2 3">
    <name type="scientific">Pseudocercospora eumusae</name>
    <dbReference type="NCBI Taxonomy" id="321146"/>
    <lineage>
        <taxon>Eukaryota</taxon>
        <taxon>Fungi</taxon>
        <taxon>Dikarya</taxon>
        <taxon>Ascomycota</taxon>
        <taxon>Pezizomycotina</taxon>
        <taxon>Dothideomycetes</taxon>
        <taxon>Dothideomycetidae</taxon>
        <taxon>Mycosphaerellales</taxon>
        <taxon>Mycosphaerellaceae</taxon>
        <taxon>Pseudocercospora</taxon>
    </lineage>
</organism>
<feature type="domain" description="NAD(P)-binding" evidence="1">
    <location>
        <begin position="9"/>
        <end position="156"/>
    </location>
</feature>
<dbReference type="Gene3D" id="3.40.50.720">
    <property type="entry name" value="NAD(P)-binding Rossmann-like Domain"/>
    <property type="match status" value="1"/>
</dbReference>
<name>A0A139HLK3_9PEZI</name>
<gene>
    <name evidence="2" type="ORF">AC578_3943</name>
</gene>
<proteinExistence type="predicted"/>
<dbReference type="PANTHER" id="PTHR43162">
    <property type="match status" value="1"/>
</dbReference>
<dbReference type="AlphaFoldDB" id="A0A139HLK3"/>
<dbReference type="InterPro" id="IPR051604">
    <property type="entry name" value="Ergot_Alk_Oxidoreductase"/>
</dbReference>
<dbReference type="Proteomes" id="UP000070133">
    <property type="component" value="Unassembled WGS sequence"/>
</dbReference>
<sequence>MAVKAIVFGPTGNIASVAARTATENGAEVALAMRDPSKTIPGLSSEEEKAGGYTRVQADLTQPETVKAAIEKTGAKHAFIYAAHGSKDGMKATLEAMKSGGVEFVVFLSSFTISEPKEDVPPEEIIPYIHATVEVSLDQVYGESNYVAVRPGSFATNVLRWAQQVKTGEVKLYNPSFTMDCITPGDMGRVSGIILAKGVQHGQRKVYLYGPKPLSQKEMAETIAQVIGVNVKVSGSTPEEATQHFQAAGLPTPLTNYMIRTLGDNEAEHSPRPRYEEGVANVKKYTGQEAESFEHWVSENKELFI</sequence>
<dbReference type="Pfam" id="PF13460">
    <property type="entry name" value="NAD_binding_10"/>
    <property type="match status" value="1"/>
</dbReference>
<evidence type="ECO:0000259" key="1">
    <source>
        <dbReference type="Pfam" id="PF13460"/>
    </source>
</evidence>
<reference evidence="2 3" key="1">
    <citation type="submission" date="2015-07" db="EMBL/GenBank/DDBJ databases">
        <title>Comparative genomics of the Sigatoka disease complex on banana suggests a link between parallel evolutionary changes in Pseudocercospora fijiensis and Pseudocercospora eumusae and increased virulence on the banana host.</title>
        <authorList>
            <person name="Chang T.-C."/>
            <person name="Salvucci A."/>
            <person name="Crous P.W."/>
            <person name="Stergiopoulos I."/>
        </authorList>
    </citation>
    <scope>NUCLEOTIDE SEQUENCE [LARGE SCALE GENOMIC DNA]</scope>
    <source>
        <strain evidence="2 3">CBS 114824</strain>
    </source>
</reference>
<evidence type="ECO:0000313" key="2">
    <source>
        <dbReference type="EMBL" id="KXT03391.1"/>
    </source>
</evidence>
<protein>
    <recommendedName>
        <fullName evidence="1">NAD(P)-binding domain-containing protein</fullName>
    </recommendedName>
</protein>
<dbReference type="OrthoDB" id="416741at2759"/>
<dbReference type="PANTHER" id="PTHR43162:SF1">
    <property type="entry name" value="PRESTALK A DIFFERENTIATION PROTEIN A"/>
    <property type="match status" value="1"/>
</dbReference>
<dbReference type="SUPFAM" id="SSF51735">
    <property type="entry name" value="NAD(P)-binding Rossmann-fold domains"/>
    <property type="match status" value="1"/>
</dbReference>